<dbReference type="OMA" id="PTWQSTY"/>
<dbReference type="GO" id="GO:0007031">
    <property type="term" value="P:peroxisome organization"/>
    <property type="evidence" value="ECO:0007669"/>
    <property type="project" value="UniProtKB-KW"/>
</dbReference>
<name>A0A137NYG8_CONC2</name>
<proteinExistence type="inferred from homology"/>
<evidence type="ECO:0000256" key="1">
    <source>
        <dbReference type="ARBA" id="ARBA00009505"/>
    </source>
</evidence>
<protein>
    <recommendedName>
        <fullName evidence="2">Peroxisomal membrane protein PEX16</fullName>
    </recommendedName>
</protein>
<dbReference type="OrthoDB" id="2021143at2759"/>
<keyword evidence="2" id="KW-0576">Peroxisome</keyword>
<dbReference type="PANTHER" id="PTHR13299:SF0">
    <property type="entry name" value="PEROXISOMAL MEMBRANE PROTEIN PEX16"/>
    <property type="match status" value="1"/>
</dbReference>
<keyword evidence="4" id="KW-1185">Reference proteome</keyword>
<dbReference type="InterPro" id="IPR013919">
    <property type="entry name" value="Pex16"/>
</dbReference>
<evidence type="ECO:0000256" key="2">
    <source>
        <dbReference type="RuleBase" id="RU365003"/>
    </source>
</evidence>
<gene>
    <name evidence="3" type="ORF">CONCODRAFT_52076</name>
</gene>
<reference evidence="3 4" key="1">
    <citation type="journal article" date="2015" name="Genome Biol. Evol.">
        <title>Phylogenomic analyses indicate that early fungi evolved digesting cell walls of algal ancestors of land plants.</title>
        <authorList>
            <person name="Chang Y."/>
            <person name="Wang S."/>
            <person name="Sekimoto S."/>
            <person name="Aerts A.L."/>
            <person name="Choi C."/>
            <person name="Clum A."/>
            <person name="LaButti K.M."/>
            <person name="Lindquist E.A."/>
            <person name="Yee Ngan C."/>
            <person name="Ohm R.A."/>
            <person name="Salamov A.A."/>
            <person name="Grigoriev I.V."/>
            <person name="Spatafora J.W."/>
            <person name="Berbee M.L."/>
        </authorList>
    </citation>
    <scope>NUCLEOTIDE SEQUENCE [LARGE SCALE GENOMIC DNA]</scope>
    <source>
        <strain evidence="3 4">NRRL 28638</strain>
    </source>
</reference>
<dbReference type="PANTHER" id="PTHR13299">
    <property type="entry name" value="PEROXISOMAL MEMBRANE PROTEIN PEX16"/>
    <property type="match status" value="1"/>
</dbReference>
<dbReference type="AlphaFoldDB" id="A0A137NYG8"/>
<dbReference type="Pfam" id="PF08610">
    <property type="entry name" value="Pex16"/>
    <property type="match status" value="1"/>
</dbReference>
<accession>A0A137NYG8</accession>
<comment type="similarity">
    <text evidence="1 2">Belongs to the peroxin-16 family.</text>
</comment>
<dbReference type="EMBL" id="KQ964612">
    <property type="protein sequence ID" value="KXN67797.1"/>
    <property type="molecule type" value="Genomic_DNA"/>
</dbReference>
<sequence>MNKLHGWTSDIDHNFSKIFSKYENFVLSNTNNVNNIESGLRTLTYILPGRFQDAEFASEALYSVLNLLSLYHDSILDKASTKPPHDGSIASTFNRYTRYLVRGSKIFRNLAYTLSVLENVEVLLEMMIIKRFGQKKKWKWITIIELVKLFLRLSLLNISKNKTLIWPCHPERQRQPVYEVDEPSDPNHSWTGDRVRVNHPTISSMKNTDQRLDIQGFLVSKVLNPHTARRPQDLVRNLKGIGLFAEYLFLLRPISHILLIRKFGLKSWKPWLITILMDLMSRLMSNSNIKSTGGFDKLTILEKEERRRRLWLFGYYLLKNPFYEVFTKYRLLQFIDSTRDRAILGFFSNMLTDYLPLWENYFFYTSAS</sequence>
<organism evidence="3 4">
    <name type="scientific">Conidiobolus coronatus (strain ATCC 28846 / CBS 209.66 / NRRL 28638)</name>
    <name type="common">Delacroixia coronata</name>
    <dbReference type="NCBI Taxonomy" id="796925"/>
    <lineage>
        <taxon>Eukaryota</taxon>
        <taxon>Fungi</taxon>
        <taxon>Fungi incertae sedis</taxon>
        <taxon>Zoopagomycota</taxon>
        <taxon>Entomophthoromycotina</taxon>
        <taxon>Entomophthoromycetes</taxon>
        <taxon>Entomophthorales</taxon>
        <taxon>Ancylistaceae</taxon>
        <taxon>Conidiobolus</taxon>
    </lineage>
</organism>
<dbReference type="GO" id="GO:0005778">
    <property type="term" value="C:peroxisomal membrane"/>
    <property type="evidence" value="ECO:0007669"/>
    <property type="project" value="UniProtKB-SubCell"/>
</dbReference>
<evidence type="ECO:0000313" key="4">
    <source>
        <dbReference type="Proteomes" id="UP000070444"/>
    </source>
</evidence>
<dbReference type="Proteomes" id="UP000070444">
    <property type="component" value="Unassembled WGS sequence"/>
</dbReference>
<keyword evidence="2" id="KW-0962">Peroxisome biogenesis</keyword>
<dbReference type="STRING" id="796925.A0A137NYG8"/>
<evidence type="ECO:0000313" key="3">
    <source>
        <dbReference type="EMBL" id="KXN67797.1"/>
    </source>
</evidence>
<comment type="subcellular location">
    <subcellularLocation>
        <location evidence="2">Peroxisome membrane</location>
    </subcellularLocation>
</comment>